<evidence type="ECO:0000256" key="2">
    <source>
        <dbReference type="ARBA" id="ARBA00006298"/>
    </source>
</evidence>
<name>A0A3M0JYB3_HIRRU</name>
<dbReference type="PANTHER" id="PTHR22767:SF3">
    <property type="entry name" value="N-ALPHA-ACETYLTRANSFERASE 25, NATB AUXILIARY SUBUNIT"/>
    <property type="match status" value="1"/>
</dbReference>
<dbReference type="STRING" id="333673.A0A3M0JYB3"/>
<evidence type="ECO:0000256" key="7">
    <source>
        <dbReference type="ARBA" id="ARBA00057542"/>
    </source>
</evidence>
<gene>
    <name evidence="12" type="ORF">DUI87_17348</name>
</gene>
<evidence type="ECO:0000256" key="8">
    <source>
        <dbReference type="ARBA" id="ARBA00073376"/>
    </source>
</evidence>
<protein>
    <recommendedName>
        <fullName evidence="8">N-alpha-acetyltransferase 25, NatB auxiliary subunit</fullName>
    </recommendedName>
    <alternativeName>
        <fullName evidence="11">Mitochondrial distribution and morphology protein 20</fullName>
    </alternativeName>
    <alternativeName>
        <fullName evidence="10">N-terminal acetyltransferase B complex subunit MDM20</fullName>
    </alternativeName>
    <alternativeName>
        <fullName evidence="9">N-terminal acetyltransferase B complex subunit NAA25</fullName>
    </alternativeName>
</protein>
<dbReference type="Gene3D" id="1.25.40.1040">
    <property type="match status" value="1"/>
</dbReference>
<comment type="subcellular location">
    <subcellularLocation>
        <location evidence="1">Cytoplasm</location>
    </subcellularLocation>
</comment>
<organism evidence="12 13">
    <name type="scientific">Hirundo rustica rustica</name>
    <dbReference type="NCBI Taxonomy" id="333673"/>
    <lineage>
        <taxon>Eukaryota</taxon>
        <taxon>Metazoa</taxon>
        <taxon>Chordata</taxon>
        <taxon>Craniata</taxon>
        <taxon>Vertebrata</taxon>
        <taxon>Euteleostomi</taxon>
        <taxon>Archelosauria</taxon>
        <taxon>Archosauria</taxon>
        <taxon>Dinosauria</taxon>
        <taxon>Saurischia</taxon>
        <taxon>Theropoda</taxon>
        <taxon>Coelurosauria</taxon>
        <taxon>Aves</taxon>
        <taxon>Neognathae</taxon>
        <taxon>Neoaves</taxon>
        <taxon>Telluraves</taxon>
        <taxon>Australaves</taxon>
        <taxon>Passeriformes</taxon>
        <taxon>Sylvioidea</taxon>
        <taxon>Hirundinidae</taxon>
        <taxon>Hirundo</taxon>
    </lineage>
</organism>
<proteinExistence type="inferred from homology"/>
<sequence>MAARGHVQDPNDRRLRPIYDYLDNGNNKMAIQQADKLLKKHKDLHCAKVLKAIGLQRTGKQDEAYALAQEVAALEPTDDNSLQALTILYREMHRPSGLGLAELVTKLYEAAVKKVPNSEEYHSHLFMAYARVGEYKKMQQAGMALYKIVPKNPYYFWSVMSLIMQSISAQDENLSKTMFLPLAERMVEKMVKEDKIEAEAEVELYYMILERLEKYKEALDVVRGKLGEKLTSELQSRENKCMAMYKKLHRWPECNALARRLLLKNSDDWQFYITYFDSVFQLIDESWTPPAEEEHSLEGEVHCSIEQAVNFIEERITEESKSSRPLRGPYLAKLELIRRLRHRGCNDEYKLGDPEELMFQYFKKFGDKPCCFTDLKVFVDLLPPSQYTKFIRQLLDVIPLAAAAENEVALPADIKALQQHLCVVQLSRLLGLYHALEKKQKLAVVRELMLRYRHGLEFGKSCLKTELQFSDYYCLLAVHLLLDLWLEGEEAAVWQCLTLLEEGLSHSPSNAQFKLLLIRIYCRLGAFEPVSELYSSLDAKHIQHDTIGYLLTRYAGSLGHYAAASQSCNFALRFFHSNQKDTSEYIIQAYKYGAFEKIPEFIAFRNRLNSSLHFAQVRTERMLLDLLLEANIDQMFDLVLLVLTYRSTSLEESIKSMSLSPEEDDIPWKDLRDNRDLTVLFSWDPKDRDISEEHRKLSLEEETLWLRIRSLTLRLVSGLPTLGHTIQPKNSEKTAENGVSSKIDTIRALLQQLEAAVDSGKKFLEQKIQYPVLGPPPTRMAGFFSNGSCQCQTSLFYLVSDIYELDTNGLEDSAEIQERIGNSFKSLVERLTDLFSKCKGDLIEVRDGALKTHPNLLENLVFFVEPPVFTHFLDYVTELQTLTSNVIDHIKGLEIILTALKLEELSLKDTLLLQEEKKFTKTVQGKVQSSYHHSVQEIGELLKKRLDTIKKLKI</sequence>
<keyword evidence="13" id="KW-1185">Reference proteome</keyword>
<evidence type="ECO:0000313" key="12">
    <source>
        <dbReference type="EMBL" id="RMC05805.1"/>
    </source>
</evidence>
<evidence type="ECO:0000256" key="4">
    <source>
        <dbReference type="ARBA" id="ARBA00022737"/>
    </source>
</evidence>
<evidence type="ECO:0000256" key="6">
    <source>
        <dbReference type="ARBA" id="ARBA00038748"/>
    </source>
</evidence>
<accession>A0A3M0JYB3</accession>
<dbReference type="GO" id="GO:0031416">
    <property type="term" value="C:NatB complex"/>
    <property type="evidence" value="ECO:0007669"/>
    <property type="project" value="TreeGrafter"/>
</dbReference>
<dbReference type="Pfam" id="PF09797">
    <property type="entry name" value="NatB_MDM20"/>
    <property type="match status" value="1"/>
</dbReference>
<dbReference type="Proteomes" id="UP000269221">
    <property type="component" value="Unassembled WGS sequence"/>
</dbReference>
<reference evidence="12 13" key="1">
    <citation type="submission" date="2018-07" db="EMBL/GenBank/DDBJ databases">
        <title>A high quality draft genome assembly of the barn swallow (H. rustica rustica).</title>
        <authorList>
            <person name="Formenti G."/>
            <person name="Chiara M."/>
            <person name="Poveda L."/>
            <person name="Francoijs K.-J."/>
            <person name="Bonisoli-Alquati A."/>
            <person name="Canova L."/>
            <person name="Gianfranceschi L."/>
            <person name="Horner D.S."/>
            <person name="Saino N."/>
        </authorList>
    </citation>
    <scope>NUCLEOTIDE SEQUENCE [LARGE SCALE GENOMIC DNA]</scope>
    <source>
        <strain evidence="12">Chelidonia</strain>
        <tissue evidence="12">Blood</tissue>
    </source>
</reference>
<dbReference type="OrthoDB" id="1874341at2759"/>
<evidence type="ECO:0000256" key="11">
    <source>
        <dbReference type="ARBA" id="ARBA00081844"/>
    </source>
</evidence>
<dbReference type="PANTHER" id="PTHR22767">
    <property type="entry name" value="N-TERMINAL ACETYLTRANSFERASE-RELATED"/>
    <property type="match status" value="1"/>
</dbReference>
<dbReference type="EMBL" id="QRBI01000121">
    <property type="protein sequence ID" value="RMC05805.1"/>
    <property type="molecule type" value="Genomic_DNA"/>
</dbReference>
<evidence type="ECO:0000256" key="1">
    <source>
        <dbReference type="ARBA" id="ARBA00004496"/>
    </source>
</evidence>
<dbReference type="AlphaFoldDB" id="A0A3M0JYB3"/>
<evidence type="ECO:0000313" key="13">
    <source>
        <dbReference type="Proteomes" id="UP000269221"/>
    </source>
</evidence>
<dbReference type="FunFam" id="1.25.40.1040:FF:000004">
    <property type="entry name" value="N-alpha-acetyltransferase 25, NatB auxiliary subunit"/>
    <property type="match status" value="1"/>
</dbReference>
<comment type="function">
    <text evidence="7">Non-catalytic subunit of the NatB complex which catalyzes acetylation of the N-terminal methionine residues of peptides beginning with Met-Asp, Met-Glu, Met-Asn and Met-Gln. May play a role in normal cell-cycle progression.</text>
</comment>
<dbReference type="SUPFAM" id="SSF48452">
    <property type="entry name" value="TPR-like"/>
    <property type="match status" value="1"/>
</dbReference>
<keyword evidence="5" id="KW-0802">TPR repeat</keyword>
<keyword evidence="4" id="KW-0677">Repeat</keyword>
<keyword evidence="3" id="KW-0963">Cytoplasm</keyword>
<evidence type="ECO:0000256" key="9">
    <source>
        <dbReference type="ARBA" id="ARBA00076058"/>
    </source>
</evidence>
<comment type="caution">
    <text evidence="12">The sequence shown here is derived from an EMBL/GenBank/DDBJ whole genome shotgun (WGS) entry which is preliminary data.</text>
</comment>
<dbReference type="InterPro" id="IPR019183">
    <property type="entry name" value="NAA25_NatB_aux_su"/>
</dbReference>
<comment type="subunit">
    <text evidence="6">Component of the N-terminal acetyltransferase B (NatB) complex which is composed of NAA20 and NAA25.</text>
</comment>
<evidence type="ECO:0000256" key="3">
    <source>
        <dbReference type="ARBA" id="ARBA00022490"/>
    </source>
</evidence>
<evidence type="ECO:0000256" key="5">
    <source>
        <dbReference type="ARBA" id="ARBA00022803"/>
    </source>
</evidence>
<dbReference type="InterPro" id="IPR011990">
    <property type="entry name" value="TPR-like_helical_dom_sf"/>
</dbReference>
<comment type="similarity">
    <text evidence="2">Belongs to the MDM20/NAA25 family.</text>
</comment>
<evidence type="ECO:0000256" key="10">
    <source>
        <dbReference type="ARBA" id="ARBA00079375"/>
    </source>
</evidence>